<dbReference type="SUPFAM" id="SSF57756">
    <property type="entry name" value="Retrovirus zinc finger-like domains"/>
    <property type="match status" value="1"/>
</dbReference>
<dbReference type="OrthoDB" id="407432at2759"/>
<feature type="domain" description="CCHC-type" evidence="8">
    <location>
        <begin position="999"/>
        <end position="1014"/>
    </location>
</feature>
<feature type="compositionally biased region" description="Basic and acidic residues" evidence="7">
    <location>
        <begin position="1011"/>
        <end position="1058"/>
    </location>
</feature>
<feature type="region of interest" description="Disordered" evidence="7">
    <location>
        <begin position="18"/>
        <end position="60"/>
    </location>
</feature>
<name>A0A7R9QCJ0_9ACAR</name>
<dbReference type="SUPFAM" id="SSF81301">
    <property type="entry name" value="Nucleotidyltransferase"/>
    <property type="match status" value="2"/>
</dbReference>
<dbReference type="Proteomes" id="UP000728032">
    <property type="component" value="Unassembled WGS sequence"/>
</dbReference>
<dbReference type="InterPro" id="IPR036875">
    <property type="entry name" value="Znf_CCHC_sf"/>
</dbReference>
<dbReference type="Gene3D" id="3.30.460.10">
    <property type="entry name" value="Beta Polymerase, domain 2"/>
    <property type="match status" value="2"/>
</dbReference>
<keyword evidence="3" id="KW-0808">Transferase</keyword>
<dbReference type="GO" id="GO:1990817">
    <property type="term" value="F:poly(A) RNA polymerase activity"/>
    <property type="evidence" value="ECO:0007669"/>
    <property type="project" value="UniProtKB-ARBA"/>
</dbReference>
<keyword evidence="4" id="KW-0479">Metal-binding</keyword>
<dbReference type="PANTHER" id="PTHR12271:SF66">
    <property type="entry name" value="TERMINAL URIDYLYLTRANSFERASE TAILOR"/>
    <property type="match status" value="1"/>
</dbReference>
<evidence type="ECO:0000256" key="4">
    <source>
        <dbReference type="ARBA" id="ARBA00022723"/>
    </source>
</evidence>
<dbReference type="InterPro" id="IPR001878">
    <property type="entry name" value="Znf_CCHC"/>
</dbReference>
<feature type="compositionally biased region" description="Pro residues" evidence="7">
    <location>
        <begin position="36"/>
        <end position="57"/>
    </location>
</feature>
<feature type="compositionally biased region" description="Low complexity" evidence="7">
    <location>
        <begin position="350"/>
        <end position="376"/>
    </location>
</feature>
<feature type="region of interest" description="Disordered" evidence="7">
    <location>
        <begin position="540"/>
        <end position="560"/>
    </location>
</feature>
<feature type="region of interest" description="Disordered" evidence="7">
    <location>
        <begin position="348"/>
        <end position="384"/>
    </location>
</feature>
<dbReference type="InterPro" id="IPR043519">
    <property type="entry name" value="NT_sf"/>
</dbReference>
<dbReference type="Gene3D" id="1.10.1410.10">
    <property type="match status" value="2"/>
</dbReference>
<evidence type="ECO:0000256" key="1">
    <source>
        <dbReference type="ARBA" id="ARBA00001936"/>
    </source>
</evidence>
<dbReference type="GO" id="GO:0003676">
    <property type="term" value="F:nucleic acid binding"/>
    <property type="evidence" value="ECO:0007669"/>
    <property type="project" value="InterPro"/>
</dbReference>
<comment type="cofactor">
    <cofactor evidence="1">
        <name>Mn(2+)</name>
        <dbReference type="ChEBI" id="CHEBI:29035"/>
    </cofactor>
</comment>
<dbReference type="InterPro" id="IPR054708">
    <property type="entry name" value="MTPAP-like_central"/>
</dbReference>
<accession>A0A7R9QCJ0</accession>
<dbReference type="AlphaFoldDB" id="A0A7R9QCJ0"/>
<dbReference type="SMART" id="SM00343">
    <property type="entry name" value="ZnF_C2HC"/>
    <property type="match status" value="2"/>
</dbReference>
<protein>
    <recommendedName>
        <fullName evidence="8">CCHC-type domain-containing protein</fullName>
    </recommendedName>
</protein>
<dbReference type="InterPro" id="IPR002058">
    <property type="entry name" value="PAP_assoc"/>
</dbReference>
<keyword evidence="5" id="KW-0460">Magnesium</keyword>
<gene>
    <name evidence="9" type="ORF">ONB1V03_LOCUS2781</name>
</gene>
<dbReference type="EMBL" id="OC915525">
    <property type="protein sequence ID" value="CAD7640836.1"/>
    <property type="molecule type" value="Genomic_DNA"/>
</dbReference>
<dbReference type="GO" id="GO:0008270">
    <property type="term" value="F:zinc ion binding"/>
    <property type="evidence" value="ECO:0007669"/>
    <property type="project" value="UniProtKB-KW"/>
</dbReference>
<keyword evidence="6" id="KW-0862">Zinc</keyword>
<comment type="cofactor">
    <cofactor evidence="2">
        <name>Mg(2+)</name>
        <dbReference type="ChEBI" id="CHEBI:18420"/>
    </cofactor>
</comment>
<dbReference type="GO" id="GO:0031123">
    <property type="term" value="P:RNA 3'-end processing"/>
    <property type="evidence" value="ECO:0007669"/>
    <property type="project" value="TreeGrafter"/>
</dbReference>
<feature type="compositionally biased region" description="Basic and acidic residues" evidence="7">
    <location>
        <begin position="542"/>
        <end position="552"/>
    </location>
</feature>
<dbReference type="Pfam" id="PF03828">
    <property type="entry name" value="PAP_assoc"/>
    <property type="match status" value="2"/>
</dbReference>
<keyword evidence="10" id="KW-1185">Reference proteome</keyword>
<dbReference type="EMBL" id="CAJPVJ010000700">
    <property type="protein sequence ID" value="CAG2163197.1"/>
    <property type="molecule type" value="Genomic_DNA"/>
</dbReference>
<dbReference type="PROSITE" id="PS50158">
    <property type="entry name" value="ZF_CCHC"/>
    <property type="match status" value="1"/>
</dbReference>
<evidence type="ECO:0000256" key="5">
    <source>
        <dbReference type="ARBA" id="ARBA00022842"/>
    </source>
</evidence>
<evidence type="ECO:0000313" key="9">
    <source>
        <dbReference type="EMBL" id="CAD7640836.1"/>
    </source>
</evidence>
<evidence type="ECO:0000256" key="3">
    <source>
        <dbReference type="ARBA" id="ARBA00022679"/>
    </source>
</evidence>
<proteinExistence type="predicted"/>
<evidence type="ECO:0000256" key="2">
    <source>
        <dbReference type="ARBA" id="ARBA00001946"/>
    </source>
</evidence>
<dbReference type="PANTHER" id="PTHR12271">
    <property type="entry name" value="POLY A POLYMERASE CID PAP -RELATED"/>
    <property type="match status" value="1"/>
</dbReference>
<evidence type="ECO:0000259" key="8">
    <source>
        <dbReference type="PROSITE" id="PS50158"/>
    </source>
</evidence>
<organism evidence="9">
    <name type="scientific">Oppiella nova</name>
    <dbReference type="NCBI Taxonomy" id="334625"/>
    <lineage>
        <taxon>Eukaryota</taxon>
        <taxon>Metazoa</taxon>
        <taxon>Ecdysozoa</taxon>
        <taxon>Arthropoda</taxon>
        <taxon>Chelicerata</taxon>
        <taxon>Arachnida</taxon>
        <taxon>Acari</taxon>
        <taxon>Acariformes</taxon>
        <taxon>Sarcoptiformes</taxon>
        <taxon>Oribatida</taxon>
        <taxon>Brachypylina</taxon>
        <taxon>Oppioidea</taxon>
        <taxon>Oppiidae</taxon>
        <taxon>Oppiella</taxon>
    </lineage>
</organism>
<evidence type="ECO:0000256" key="7">
    <source>
        <dbReference type="SAM" id="MobiDB-lite"/>
    </source>
</evidence>
<evidence type="ECO:0000256" key="6">
    <source>
        <dbReference type="PROSITE-ProRule" id="PRU00047"/>
    </source>
</evidence>
<dbReference type="Pfam" id="PF22600">
    <property type="entry name" value="MTPAP-like_central"/>
    <property type="match status" value="2"/>
</dbReference>
<dbReference type="CDD" id="cd05402">
    <property type="entry name" value="NT_PAP_TUTase"/>
    <property type="match status" value="2"/>
</dbReference>
<keyword evidence="6" id="KW-0863">Zinc-finger</keyword>
<reference evidence="9" key="1">
    <citation type="submission" date="2020-11" db="EMBL/GenBank/DDBJ databases">
        <authorList>
            <person name="Tran Van P."/>
        </authorList>
    </citation>
    <scope>NUCLEOTIDE SEQUENCE</scope>
</reference>
<sequence>MDPKMAFNPSIHPKTPLVFYNSGHSPNGLPGVPSTAPGPPRPPLGPGPPGPIRPPPGLKTRPPMSCRCDDQFVDFCKMHAISHSECRTTGHLKCYLCAVTTDHKSIQWHIASDKHKTSHNQLMEYVLLLSLPIGSPSLGHKLSQALEINRQKSSLNKMDFQNRLEVVDAINALIRRNGLPDYTVRLYGSTISGFALRDYSDMNLDIVCDHHSNAGADTSDRSLDSVAIVLSKISDIIHRSDGLFYDVRNDYNLKVPKVRFKDRVNRLEVELSITVEKSYRASKLLQQYCQIDDRVVVLGVALREWARMYRFDDQENGLWPAFAFPVLVIHFLQRCQPPVLPCLHELMSGSQSTPSPSNQTPNSTQSHPSSSSSRQPFGGDDNDTVEDDFNLSSLNWIPRNDKTVGQLWLEMLRYYAAEFDAETYVVSIRTTRPVYMKADKKWSTHMLAIEDPTRPSLNLSRSVGTMRLYNVFIEQLRHSFKYFATPYVNVMSNNYNTNVRSSPLYTERDFDILVNETQFYDHFDVNDLLTQINHICNDLDNGADRKNHKNSDESDSDDESARKDNFYVRAKRILKTFGVRMQLSPELEGTLRLIPANQLSVNFAINKTPFFQMPQKFCRLCHRYGHLQTRCPDNELPQLKPLPDRMDPTYDQLLTGICFEIFDGKKMDRNDEQIQCSILEDLEEFIREEIPNARLELFGSTKNGFGARFCDLDICMTFDDNTTGEGLEFAKIVENVGEVLKAHRKLQNIIPIPMAKVPIVKFGYNFDRNRYVDCDISLYNILARYNTLWLRLYTLIDARVQVLGFVVKHFAKTCDMGDASRGSLSSYAYTLMTIHYLQQKRIIPVLQEVGVERRAERIVDGWDTWFFDDLQALRSYWSPVANHESVAQLFVGFLRYYTEVFDFDNYVVCCRQLAPLKRLDKMWTGCKIAIEDPFLLSHNLGAGVSPQMAVYIKTSIILGRNLWGSPPVKGLDARYRCWADYFSDRRLLTRGMPPTGRGCRNCGKIGHKQNKCPELKDRHQRYDRPPDRADRQQERPQYIRHERNDRHERPDRSRDKPKPNHRRK</sequence>
<dbReference type="GO" id="GO:0050265">
    <property type="term" value="F:RNA uridylyltransferase activity"/>
    <property type="evidence" value="ECO:0007669"/>
    <property type="project" value="TreeGrafter"/>
</dbReference>
<evidence type="ECO:0000313" key="10">
    <source>
        <dbReference type="Proteomes" id="UP000728032"/>
    </source>
</evidence>
<dbReference type="SUPFAM" id="SSF81631">
    <property type="entry name" value="PAP/OAS1 substrate-binding domain"/>
    <property type="match status" value="2"/>
</dbReference>
<feature type="region of interest" description="Disordered" evidence="7">
    <location>
        <begin position="1010"/>
        <end position="1064"/>
    </location>
</feature>